<dbReference type="EMBL" id="CP055156">
    <property type="protein sequence ID" value="QNF34784.1"/>
    <property type="molecule type" value="Genomic_DNA"/>
</dbReference>
<protein>
    <submittedName>
        <fullName evidence="1">Uncharacterized protein</fullName>
    </submittedName>
</protein>
<gene>
    <name evidence="1" type="ORF">HUW51_19390</name>
</gene>
<proteinExistence type="predicted"/>
<reference evidence="1 2" key="1">
    <citation type="journal article" date="2018" name="Int. J. Syst. Evol. Microbiol.">
        <title>Adhaeribacter swui sp. nov., isolated from wet mud.</title>
        <authorList>
            <person name="Kim D.U."/>
            <person name="Kim K.W."/>
            <person name="Kang M.S."/>
            <person name="Kim J.Y."/>
            <person name="Jang J.H."/>
            <person name="Kim M.K."/>
        </authorList>
    </citation>
    <scope>NUCLEOTIDE SEQUENCE [LARGE SCALE GENOMIC DNA]</scope>
    <source>
        <strain evidence="1 2">KCTC 52873</strain>
    </source>
</reference>
<dbReference type="RefSeq" id="WP_185271278.1">
    <property type="nucleotide sequence ID" value="NZ_CP055156.1"/>
</dbReference>
<dbReference type="KEGG" id="aswu:HUW51_19390"/>
<sequence length="72" mass="8437">MKNFEFEPSDSQEENLESFFAFAIEKNPILGQILYNNKELLLQFENDLSNPKKLEIRTKITKEVQEALNTKS</sequence>
<dbReference type="AlphaFoldDB" id="A0A7G7GCA0"/>
<evidence type="ECO:0000313" key="1">
    <source>
        <dbReference type="EMBL" id="QNF34784.1"/>
    </source>
</evidence>
<keyword evidence="2" id="KW-1185">Reference proteome</keyword>
<name>A0A7G7GCA0_9BACT</name>
<evidence type="ECO:0000313" key="2">
    <source>
        <dbReference type="Proteomes" id="UP000515237"/>
    </source>
</evidence>
<organism evidence="1 2">
    <name type="scientific">Adhaeribacter swui</name>
    <dbReference type="NCBI Taxonomy" id="2086471"/>
    <lineage>
        <taxon>Bacteria</taxon>
        <taxon>Pseudomonadati</taxon>
        <taxon>Bacteroidota</taxon>
        <taxon>Cytophagia</taxon>
        <taxon>Cytophagales</taxon>
        <taxon>Hymenobacteraceae</taxon>
        <taxon>Adhaeribacter</taxon>
    </lineage>
</organism>
<accession>A0A7G7GCA0</accession>
<dbReference type="Proteomes" id="UP000515237">
    <property type="component" value="Chromosome"/>
</dbReference>